<gene>
    <name evidence="1" type="ORF">P7K49_038520</name>
</gene>
<dbReference type="EMBL" id="JASSZA010000023">
    <property type="protein sequence ID" value="KAK2083284.1"/>
    <property type="molecule type" value="Genomic_DNA"/>
</dbReference>
<sequence>FILTSGSTVPVTNFPVKGICSTLPCQAFLQHILFLYVITCQVFSMEETQTN</sequence>
<dbReference type="Proteomes" id="UP001266305">
    <property type="component" value="Unassembled WGS sequence"/>
</dbReference>
<feature type="non-terminal residue" evidence="1">
    <location>
        <position position="51"/>
    </location>
</feature>
<protein>
    <submittedName>
        <fullName evidence="1">Uncharacterized protein</fullName>
    </submittedName>
</protein>
<reference evidence="1 2" key="1">
    <citation type="submission" date="2023-05" db="EMBL/GenBank/DDBJ databases">
        <title>B98-5 Cell Line De Novo Hybrid Assembly: An Optical Mapping Approach.</title>
        <authorList>
            <person name="Kananen K."/>
            <person name="Auerbach J.A."/>
            <person name="Kautto E."/>
            <person name="Blachly J.S."/>
        </authorList>
    </citation>
    <scope>NUCLEOTIDE SEQUENCE [LARGE SCALE GENOMIC DNA]</scope>
    <source>
        <strain evidence="1">B95-8</strain>
        <tissue evidence="1">Cell line</tissue>
    </source>
</reference>
<keyword evidence="2" id="KW-1185">Reference proteome</keyword>
<comment type="caution">
    <text evidence="1">The sequence shown here is derived from an EMBL/GenBank/DDBJ whole genome shotgun (WGS) entry which is preliminary data.</text>
</comment>
<accession>A0ABQ9TEY9</accession>
<evidence type="ECO:0000313" key="1">
    <source>
        <dbReference type="EMBL" id="KAK2083284.1"/>
    </source>
</evidence>
<feature type="non-terminal residue" evidence="1">
    <location>
        <position position="1"/>
    </location>
</feature>
<evidence type="ECO:0000313" key="2">
    <source>
        <dbReference type="Proteomes" id="UP001266305"/>
    </source>
</evidence>
<proteinExistence type="predicted"/>
<organism evidence="1 2">
    <name type="scientific">Saguinus oedipus</name>
    <name type="common">Cotton-top tamarin</name>
    <name type="synonym">Oedipomidas oedipus</name>
    <dbReference type="NCBI Taxonomy" id="9490"/>
    <lineage>
        <taxon>Eukaryota</taxon>
        <taxon>Metazoa</taxon>
        <taxon>Chordata</taxon>
        <taxon>Craniata</taxon>
        <taxon>Vertebrata</taxon>
        <taxon>Euteleostomi</taxon>
        <taxon>Mammalia</taxon>
        <taxon>Eutheria</taxon>
        <taxon>Euarchontoglires</taxon>
        <taxon>Primates</taxon>
        <taxon>Haplorrhini</taxon>
        <taxon>Platyrrhini</taxon>
        <taxon>Cebidae</taxon>
        <taxon>Callitrichinae</taxon>
        <taxon>Saguinus</taxon>
    </lineage>
</organism>
<name>A0ABQ9TEY9_SAGOE</name>